<gene>
    <name evidence="10" type="ORF">CHLNCDRAFT_138968</name>
</gene>
<dbReference type="PANTHER" id="PTHR10159">
    <property type="entry name" value="DUAL SPECIFICITY PROTEIN PHOSPHATASE"/>
    <property type="match status" value="1"/>
</dbReference>
<dbReference type="Gene3D" id="3.40.250.10">
    <property type="entry name" value="Rhodanese-like domain"/>
    <property type="match status" value="1"/>
</dbReference>
<dbReference type="InterPro" id="IPR016130">
    <property type="entry name" value="Tyr_Pase_AS"/>
</dbReference>
<dbReference type="InterPro" id="IPR000387">
    <property type="entry name" value="Tyr_Pase_dom"/>
</dbReference>
<keyword evidence="4" id="KW-0904">Protein phosphatase</keyword>
<dbReference type="Pfam" id="PF00581">
    <property type="entry name" value="Rhodanese"/>
    <property type="match status" value="1"/>
</dbReference>
<feature type="compositionally biased region" description="Low complexity" evidence="5">
    <location>
        <begin position="425"/>
        <end position="437"/>
    </location>
</feature>
<reference evidence="10 11" key="1">
    <citation type="journal article" date="2010" name="Plant Cell">
        <title>The Chlorella variabilis NC64A genome reveals adaptation to photosymbiosis, coevolution with viruses, and cryptic sex.</title>
        <authorList>
            <person name="Blanc G."/>
            <person name="Duncan G."/>
            <person name="Agarkova I."/>
            <person name="Borodovsky M."/>
            <person name="Gurnon J."/>
            <person name="Kuo A."/>
            <person name="Lindquist E."/>
            <person name="Lucas S."/>
            <person name="Pangilinan J."/>
            <person name="Polle J."/>
            <person name="Salamov A."/>
            <person name="Terry A."/>
            <person name="Yamada T."/>
            <person name="Dunigan D.D."/>
            <person name="Grigoriev I.V."/>
            <person name="Claverie J.M."/>
            <person name="Van Etten J.L."/>
        </authorList>
    </citation>
    <scope>NUCLEOTIDE SEQUENCE [LARGE SCALE GENOMIC DNA]</scope>
    <source>
        <strain evidence="10 11">NC64A</strain>
    </source>
</reference>
<dbReference type="RefSeq" id="XP_005844542.1">
    <property type="nucleotide sequence ID" value="XM_005844480.1"/>
</dbReference>
<comment type="similarity">
    <text evidence="1">Belongs to the protein-tyrosine phosphatase family. Non-receptor class dual specificity subfamily.</text>
</comment>
<dbReference type="PROSITE" id="PS50206">
    <property type="entry name" value="RHODANESE_3"/>
    <property type="match status" value="1"/>
</dbReference>
<feature type="domain" description="Rhodanese" evidence="9">
    <location>
        <begin position="26"/>
        <end position="56"/>
    </location>
</feature>
<dbReference type="GO" id="GO:0008330">
    <property type="term" value="F:protein tyrosine/threonine phosphatase activity"/>
    <property type="evidence" value="ECO:0007669"/>
    <property type="project" value="TreeGrafter"/>
</dbReference>
<protein>
    <recommendedName>
        <fullName evidence="2">protein-tyrosine-phosphatase</fullName>
        <ecNumber evidence="2">3.1.3.48</ecNumber>
    </recommendedName>
</protein>
<dbReference type="InterPro" id="IPR036873">
    <property type="entry name" value="Rhodanese-like_dom_sf"/>
</dbReference>
<dbReference type="GO" id="GO:0033550">
    <property type="term" value="F:MAP kinase tyrosine phosphatase activity"/>
    <property type="evidence" value="ECO:0007669"/>
    <property type="project" value="TreeGrafter"/>
</dbReference>
<dbReference type="InParanoid" id="E1ZP22"/>
<dbReference type="STRING" id="554065.E1ZP22"/>
<feature type="compositionally biased region" description="Basic and acidic residues" evidence="5">
    <location>
        <begin position="408"/>
        <end position="424"/>
    </location>
</feature>
<dbReference type="PANTHER" id="PTHR10159:SF519">
    <property type="entry name" value="DUAL SPECIFICITY PROTEIN PHOSPHATASE MPK3"/>
    <property type="match status" value="1"/>
</dbReference>
<dbReference type="PROSITE" id="PS00383">
    <property type="entry name" value="TYR_PHOSPHATASE_1"/>
    <property type="match status" value="1"/>
</dbReference>
<dbReference type="InterPro" id="IPR000253">
    <property type="entry name" value="FHA_dom"/>
</dbReference>
<proteinExistence type="inferred from homology"/>
<feature type="domain" description="Tyrosine specific protein phosphatases" evidence="8">
    <location>
        <begin position="203"/>
        <end position="261"/>
    </location>
</feature>
<dbReference type="InterPro" id="IPR000340">
    <property type="entry name" value="Dual-sp_phosphatase_cat-dom"/>
</dbReference>
<dbReference type="InterPro" id="IPR001763">
    <property type="entry name" value="Rhodanese-like_dom"/>
</dbReference>
<evidence type="ECO:0000313" key="11">
    <source>
        <dbReference type="Proteomes" id="UP000008141"/>
    </source>
</evidence>
<organism evidence="11">
    <name type="scientific">Chlorella variabilis</name>
    <name type="common">Green alga</name>
    <dbReference type="NCBI Taxonomy" id="554065"/>
    <lineage>
        <taxon>Eukaryota</taxon>
        <taxon>Viridiplantae</taxon>
        <taxon>Chlorophyta</taxon>
        <taxon>core chlorophytes</taxon>
        <taxon>Trebouxiophyceae</taxon>
        <taxon>Chlorellales</taxon>
        <taxon>Chlorellaceae</taxon>
        <taxon>Chlorella clade</taxon>
        <taxon>Chlorella</taxon>
    </lineage>
</organism>
<dbReference type="GO" id="GO:0017017">
    <property type="term" value="F:MAP kinase tyrosine/serine/threonine phosphatase activity"/>
    <property type="evidence" value="ECO:0007669"/>
    <property type="project" value="TreeGrafter"/>
</dbReference>
<dbReference type="PROSITE" id="PS50056">
    <property type="entry name" value="TYR_PHOSPHATASE_2"/>
    <property type="match status" value="1"/>
</dbReference>
<feature type="compositionally biased region" description="Basic residues" evidence="5">
    <location>
        <begin position="374"/>
        <end position="407"/>
    </location>
</feature>
<dbReference type="eggNOG" id="KOG1881">
    <property type="taxonomic scope" value="Eukaryota"/>
</dbReference>
<dbReference type="Gene3D" id="2.60.200.20">
    <property type="match status" value="1"/>
</dbReference>
<keyword evidence="11" id="KW-1185">Reference proteome</keyword>
<evidence type="ECO:0000256" key="1">
    <source>
        <dbReference type="ARBA" id="ARBA00008601"/>
    </source>
</evidence>
<dbReference type="CDD" id="cd14498">
    <property type="entry name" value="DSP"/>
    <property type="match status" value="1"/>
</dbReference>
<feature type="compositionally biased region" description="Basic and acidic residues" evidence="5">
    <location>
        <begin position="359"/>
        <end position="373"/>
    </location>
</feature>
<evidence type="ECO:0000313" key="10">
    <source>
        <dbReference type="EMBL" id="EFN52440.1"/>
    </source>
</evidence>
<dbReference type="SUPFAM" id="SSF52821">
    <property type="entry name" value="Rhodanese/Cell cycle control phosphatase"/>
    <property type="match status" value="1"/>
</dbReference>
<dbReference type="PROSITE" id="PS50006">
    <property type="entry name" value="FHA_DOMAIN"/>
    <property type="match status" value="1"/>
</dbReference>
<dbReference type="GeneID" id="17351874"/>
<evidence type="ECO:0000256" key="4">
    <source>
        <dbReference type="ARBA" id="ARBA00022912"/>
    </source>
</evidence>
<dbReference type="Gene3D" id="3.90.190.10">
    <property type="entry name" value="Protein tyrosine phosphatase superfamily"/>
    <property type="match status" value="1"/>
</dbReference>
<evidence type="ECO:0000256" key="3">
    <source>
        <dbReference type="ARBA" id="ARBA00022801"/>
    </source>
</evidence>
<evidence type="ECO:0000259" key="7">
    <source>
        <dbReference type="PROSITE" id="PS50054"/>
    </source>
</evidence>
<dbReference type="eggNOG" id="KOG1716">
    <property type="taxonomic scope" value="Eukaryota"/>
</dbReference>
<dbReference type="SUPFAM" id="SSF52799">
    <property type="entry name" value="(Phosphotyrosine protein) phosphatases II"/>
    <property type="match status" value="1"/>
</dbReference>
<dbReference type="InterPro" id="IPR029021">
    <property type="entry name" value="Prot-tyrosine_phosphatase-like"/>
</dbReference>
<accession>E1ZP22</accession>
<feature type="domain" description="Tyrosine-protein phosphatase" evidence="7">
    <location>
        <begin position="140"/>
        <end position="283"/>
    </location>
</feature>
<dbReference type="Proteomes" id="UP000008141">
    <property type="component" value="Unassembled WGS sequence"/>
</dbReference>
<dbReference type="SMART" id="SM00240">
    <property type="entry name" value="FHA"/>
    <property type="match status" value="1"/>
</dbReference>
<evidence type="ECO:0000256" key="2">
    <source>
        <dbReference type="ARBA" id="ARBA00013064"/>
    </source>
</evidence>
<dbReference type="InterPro" id="IPR020422">
    <property type="entry name" value="TYR_PHOSPHATASE_DUAL_dom"/>
</dbReference>
<name>E1ZP22_CHLVA</name>
<dbReference type="Pfam" id="PF00498">
    <property type="entry name" value="FHA"/>
    <property type="match status" value="1"/>
</dbReference>
<evidence type="ECO:0000256" key="5">
    <source>
        <dbReference type="SAM" id="MobiDB-lite"/>
    </source>
</evidence>
<dbReference type="CDD" id="cd00158">
    <property type="entry name" value="RHOD"/>
    <property type="match status" value="1"/>
</dbReference>
<dbReference type="Pfam" id="PF00782">
    <property type="entry name" value="DSPc"/>
    <property type="match status" value="1"/>
</dbReference>
<dbReference type="SMART" id="SM00195">
    <property type="entry name" value="DSPc"/>
    <property type="match status" value="1"/>
</dbReference>
<dbReference type="EMBL" id="GL433856">
    <property type="protein sequence ID" value="EFN52440.1"/>
    <property type="molecule type" value="Genomic_DNA"/>
</dbReference>
<feature type="domain" description="FHA" evidence="6">
    <location>
        <begin position="476"/>
        <end position="526"/>
    </location>
</feature>
<evidence type="ECO:0000259" key="9">
    <source>
        <dbReference type="PROSITE" id="PS50206"/>
    </source>
</evidence>
<dbReference type="GO" id="GO:0005737">
    <property type="term" value="C:cytoplasm"/>
    <property type="evidence" value="ECO:0007669"/>
    <property type="project" value="TreeGrafter"/>
</dbReference>
<sequence length="562" mass="62547">MTEGKAQVVAVCDADAVFRVFTACPHDPKTLIIDVRDKKKWDRGHIAGSYCIRLPASGGTLLDYSKCEYDLKWSTDVWWNKDCIVYGEAGLKRDHPVVAFLANEKRARSIAVFREGLEAFQQRYPFLVTTSVRAGAGRRYPSQLEPLLYLGDWSHAEALERHAELGIRAVVTIHNNPDNLRLPPGRYSHLKIELPDIETADISAHLRAAYDFIEEARAAKRAVLVHCGAGVSRSATLCIAYLMRKHRWSAQRALELTKARRSLVAPNDGFWRTLCALEAQLGIAERWGLAAAAAAAAVVVGSNADAFAGFHGADAPVVAEIVEPKVQVTFIPAGATSAPAGSKAQAPAPPPKAPLPAERGGELERRRERSRSRSRDRRRRSHSRERRRSRSRSRDRQRRRSRSRSRDRRRDGSRERRRRDEEPRGGAAAEPAPAQQQQEEERVDVESTEGAVLEVVREGKSLGHLVVELWRVSQECVFGRMPSCDVQLEHLSISRAHAQLTTDGAGNLFVTDMGSAHGTNVDDAWIKAKVPKQLRVGSVFKFGASVRQYKVAKLPQRTAARR</sequence>
<keyword evidence="3" id="KW-0378">Hydrolase</keyword>
<dbReference type="PROSITE" id="PS50054">
    <property type="entry name" value="TYR_PHOSPHATASE_DUAL"/>
    <property type="match status" value="1"/>
</dbReference>
<dbReference type="AlphaFoldDB" id="E1ZP22"/>
<evidence type="ECO:0000259" key="6">
    <source>
        <dbReference type="PROSITE" id="PS50006"/>
    </source>
</evidence>
<dbReference type="OrthoDB" id="10252009at2759"/>
<dbReference type="GO" id="GO:0043409">
    <property type="term" value="P:negative regulation of MAPK cascade"/>
    <property type="evidence" value="ECO:0007669"/>
    <property type="project" value="TreeGrafter"/>
</dbReference>
<evidence type="ECO:0000259" key="8">
    <source>
        <dbReference type="PROSITE" id="PS50056"/>
    </source>
</evidence>
<dbReference type="InterPro" id="IPR008984">
    <property type="entry name" value="SMAD_FHA_dom_sf"/>
</dbReference>
<feature type="region of interest" description="Disordered" evidence="5">
    <location>
        <begin position="336"/>
        <end position="446"/>
    </location>
</feature>
<dbReference type="KEGG" id="cvr:CHLNCDRAFT_138968"/>
<dbReference type="EC" id="3.1.3.48" evidence="2"/>
<dbReference type="SUPFAM" id="SSF49879">
    <property type="entry name" value="SMAD/FHA domain"/>
    <property type="match status" value="1"/>
</dbReference>